<feature type="transmembrane region" description="Helical" evidence="1">
    <location>
        <begin position="141"/>
        <end position="159"/>
    </location>
</feature>
<accession>A0A0N9QA91</accession>
<feature type="transmembrane region" description="Helical" evidence="1">
    <location>
        <begin position="166"/>
        <end position="185"/>
    </location>
</feature>
<evidence type="ECO:0000256" key="1">
    <source>
        <dbReference type="SAM" id="Phobius"/>
    </source>
</evidence>
<dbReference type="KEGG" id="vg:26049000"/>
<keyword evidence="1" id="KW-0472">Membrane</keyword>
<proteinExistence type="predicted"/>
<evidence type="ECO:0000313" key="3">
    <source>
        <dbReference type="Proteomes" id="UP000203826"/>
    </source>
</evidence>
<feature type="transmembrane region" description="Helical" evidence="1">
    <location>
        <begin position="225"/>
        <end position="243"/>
    </location>
</feature>
<feature type="transmembrane region" description="Helical" evidence="1">
    <location>
        <begin position="41"/>
        <end position="57"/>
    </location>
</feature>
<dbReference type="Proteomes" id="UP000203826">
    <property type="component" value="Segment"/>
</dbReference>
<keyword evidence="1" id="KW-1133">Transmembrane helix</keyword>
<sequence>MVKYTHKQDKKHKNNKKHKKYNLIDKNIKIKAFNESFNKNYISYISILISIFILYKSGKNTKSIINIFLSFILVSINGYFAHYVGHKINFVNWFNTSNNILKEYTITNKIFNSIAKILDFHNNIHHDTDINKKPINIINEFLNNFITQGFFPFLLILFSKSIDLRVCFIWGLSYATVHNINYLYLMPETHMDHHKNSNTNFGMDIWDIIFGTKYNWNDIEDVNHYAINFVLCSIIVVLIHKYFDKFIK</sequence>
<gene>
    <name evidence="2" type="ORF">ceV_133</name>
</gene>
<protein>
    <submittedName>
        <fullName evidence="2">Uncharacterized protein</fullName>
    </submittedName>
</protein>
<feature type="transmembrane region" description="Helical" evidence="1">
    <location>
        <begin position="64"/>
        <end position="84"/>
    </location>
</feature>
<organism evidence="2 3">
    <name type="scientific">Chrysochromulina ericina virus CeV-01B</name>
    <dbReference type="NCBI Taxonomy" id="3070830"/>
    <lineage>
        <taxon>Viruses</taxon>
        <taxon>Varidnaviria</taxon>
        <taxon>Bamfordvirae</taxon>
        <taxon>Nucleocytoviricota</taxon>
        <taxon>Megaviricetes</taxon>
        <taxon>Imitervirales</taxon>
        <taxon>Mesomimiviridae</taxon>
        <taxon>Tethysvirus</taxon>
        <taxon>Tethysvirus raunefjordenense</taxon>
    </lineage>
</organism>
<keyword evidence="1" id="KW-0812">Transmembrane</keyword>
<evidence type="ECO:0000313" key="2">
    <source>
        <dbReference type="EMBL" id="ALH23039.1"/>
    </source>
</evidence>
<reference evidence="2 3" key="1">
    <citation type="journal article" date="2015" name="Genome Announc.">
        <title>The 474-Kilobase-Pair Complete Genome Sequence of CeV-01B, a Virus Infecting Haptolina (Chrysochromulina) ericina (Prymnesiophyceae).</title>
        <authorList>
            <person name="Gallot-Lavallee L."/>
            <person name="Pagarete A."/>
            <person name="Legendre M."/>
            <person name="Santini S."/>
            <person name="Sandaa R.A."/>
            <person name="Himmelbauer H."/>
            <person name="Ogata H."/>
            <person name="Bratbak G."/>
            <person name="Claverie J.M."/>
        </authorList>
    </citation>
    <scope>NUCLEOTIDE SEQUENCE [LARGE SCALE GENOMIC DNA]</scope>
    <source>
        <strain evidence="2">CeV-01B</strain>
    </source>
</reference>
<dbReference type="EMBL" id="KT820662">
    <property type="protein sequence ID" value="ALH23039.1"/>
    <property type="molecule type" value="Genomic_DNA"/>
</dbReference>
<keyword evidence="3" id="KW-1185">Reference proteome</keyword>
<name>A0A0N9QA91_9VIRU</name>